<gene>
    <name evidence="4" type="ORF">A3Q56_03878</name>
</gene>
<name>A0A177B459_9BILA</name>
<dbReference type="InterPro" id="IPR050502">
    <property type="entry name" value="Euk_RNA-bind_prot"/>
</dbReference>
<protein>
    <recommendedName>
        <fullName evidence="3">RRM domain-containing protein</fullName>
    </recommendedName>
</protein>
<dbReference type="PROSITE" id="PS50102">
    <property type="entry name" value="RRM"/>
    <property type="match status" value="4"/>
</dbReference>
<evidence type="ECO:0000313" key="5">
    <source>
        <dbReference type="Proteomes" id="UP000078046"/>
    </source>
</evidence>
<feature type="domain" description="RRM" evidence="3">
    <location>
        <begin position="221"/>
        <end position="301"/>
    </location>
</feature>
<evidence type="ECO:0000313" key="4">
    <source>
        <dbReference type="EMBL" id="OAF68403.1"/>
    </source>
</evidence>
<dbReference type="GO" id="GO:0003729">
    <property type="term" value="F:mRNA binding"/>
    <property type="evidence" value="ECO:0007669"/>
    <property type="project" value="TreeGrafter"/>
</dbReference>
<feature type="domain" description="RRM" evidence="3">
    <location>
        <begin position="135"/>
        <end position="212"/>
    </location>
</feature>
<feature type="domain" description="RRM" evidence="3">
    <location>
        <begin position="48"/>
        <end position="125"/>
    </location>
</feature>
<organism evidence="4 5">
    <name type="scientific">Intoshia linei</name>
    <dbReference type="NCBI Taxonomy" id="1819745"/>
    <lineage>
        <taxon>Eukaryota</taxon>
        <taxon>Metazoa</taxon>
        <taxon>Spiralia</taxon>
        <taxon>Lophotrochozoa</taxon>
        <taxon>Mesozoa</taxon>
        <taxon>Orthonectida</taxon>
        <taxon>Rhopaluridae</taxon>
        <taxon>Intoshia</taxon>
    </lineage>
</organism>
<dbReference type="PANTHER" id="PTHR48025">
    <property type="entry name" value="OS02G0815200 PROTEIN"/>
    <property type="match status" value="1"/>
</dbReference>
<dbReference type="OrthoDB" id="19742at2759"/>
<dbReference type="InterPro" id="IPR012677">
    <property type="entry name" value="Nucleotide-bd_a/b_plait_sf"/>
</dbReference>
<evidence type="ECO:0000256" key="1">
    <source>
        <dbReference type="ARBA" id="ARBA00022884"/>
    </source>
</evidence>
<keyword evidence="1 2" id="KW-0694">RNA-binding</keyword>
<dbReference type="PANTHER" id="PTHR48025:SF1">
    <property type="entry name" value="RRM DOMAIN-CONTAINING PROTEIN"/>
    <property type="match status" value="1"/>
</dbReference>
<dbReference type="Proteomes" id="UP000078046">
    <property type="component" value="Unassembled WGS sequence"/>
</dbReference>
<dbReference type="AlphaFoldDB" id="A0A177B459"/>
<dbReference type="CDD" id="cd00590">
    <property type="entry name" value="RRM_SF"/>
    <property type="match status" value="1"/>
</dbReference>
<dbReference type="SMART" id="SM00360">
    <property type="entry name" value="RRM"/>
    <property type="match status" value="4"/>
</dbReference>
<evidence type="ECO:0000259" key="3">
    <source>
        <dbReference type="PROSITE" id="PS50102"/>
    </source>
</evidence>
<reference evidence="4 5" key="1">
    <citation type="submission" date="2016-04" db="EMBL/GenBank/DDBJ databases">
        <title>The genome of Intoshia linei affirms orthonectids as highly simplified spiralians.</title>
        <authorList>
            <person name="Mikhailov K.V."/>
            <person name="Slusarev G.S."/>
            <person name="Nikitin M.A."/>
            <person name="Logacheva M.D."/>
            <person name="Penin A."/>
            <person name="Aleoshin V."/>
            <person name="Panchin Y.V."/>
        </authorList>
    </citation>
    <scope>NUCLEOTIDE SEQUENCE [LARGE SCALE GENOMIC DNA]</scope>
    <source>
        <strain evidence="4">Intl2013</strain>
        <tissue evidence="4">Whole animal</tissue>
    </source>
</reference>
<keyword evidence="5" id="KW-1185">Reference proteome</keyword>
<accession>A0A177B459</accession>
<dbReference type="EMBL" id="LWCA01000451">
    <property type="protein sequence ID" value="OAF68403.1"/>
    <property type="molecule type" value="Genomic_DNA"/>
</dbReference>
<comment type="caution">
    <text evidence="4">The sequence shown here is derived from an EMBL/GenBank/DDBJ whole genome shotgun (WGS) entry which is preliminary data.</text>
</comment>
<dbReference type="SUPFAM" id="SSF54928">
    <property type="entry name" value="RNA-binding domain, RBD"/>
    <property type="match status" value="3"/>
</dbReference>
<dbReference type="Gene3D" id="3.30.70.330">
    <property type="match status" value="4"/>
</dbReference>
<feature type="domain" description="RRM" evidence="3">
    <location>
        <begin position="326"/>
        <end position="404"/>
    </location>
</feature>
<evidence type="ECO:0000256" key="2">
    <source>
        <dbReference type="PROSITE-ProRule" id="PRU00176"/>
    </source>
</evidence>
<dbReference type="InterPro" id="IPR035979">
    <property type="entry name" value="RBD_domain_sf"/>
</dbReference>
<proteinExistence type="predicted"/>
<dbReference type="Pfam" id="PF00076">
    <property type="entry name" value="RRM_1"/>
    <property type="match status" value="4"/>
</dbReference>
<dbReference type="InterPro" id="IPR000504">
    <property type="entry name" value="RRM_dom"/>
</dbReference>
<sequence>MPSTTITDETTEIMETNAVEIPVADPTPNENAKEKIVKFENQYLKQRNALYIGNLEPNVNEDSIKSSFKRFGNISAFELYNDSGKHKNSFGFVTYENPEHAVIAKDSMNYLVFNSRCIRIMWKDNDSARRTACVGNVFIKNLHASIDTKTLYETLIGFGEIYSAKLATDKDGNSLGYGFVQFFDVNNADRAIKTLNNTCIEGEKIHIERYLTKNERANTNYNVYIKNFSHLWNESDLRTHFQQFGKIASAVIMKTPEGKSREFGFVCYADAKSARDAVNYYSENKITLSNGQVTDLYVAKALTKIERIAKIKEDYEIYKDRINSKSNVYFKNIDPNTTEGYIESLFSPFGKITSLAIMTDKFGKSKGFGFVCYKSPSEADAAIETLSVTGNHFSRPFYVAHAMKKSDRMKLLSENQHKKPIEIRHQNPVIMQSVHVQTQENTFNPSWPAPMDQYDIINREVVNQPPTPTHAPPIRHSPQIHAPPIQHSHIRMTPGRMQPHPNVTNRTYAYTVRPNAPVMLYRGRNNMHVSLQNGAMVDHTRRR</sequence>